<evidence type="ECO:0000313" key="3">
    <source>
        <dbReference type="Proteomes" id="UP001516662"/>
    </source>
</evidence>
<dbReference type="PANTHER" id="PTHR40032">
    <property type="entry name" value="EXPORTED PROTEIN-RELATED"/>
    <property type="match status" value="1"/>
</dbReference>
<gene>
    <name evidence="2" type="ORF">IMZ08_13670</name>
</gene>
<organism evidence="2 3">
    <name type="scientific">Litchfieldia luteola</name>
    <dbReference type="NCBI Taxonomy" id="682179"/>
    <lineage>
        <taxon>Bacteria</taxon>
        <taxon>Bacillati</taxon>
        <taxon>Bacillota</taxon>
        <taxon>Bacilli</taxon>
        <taxon>Bacillales</taxon>
        <taxon>Bacillaceae</taxon>
        <taxon>Litchfieldia</taxon>
    </lineage>
</organism>
<dbReference type="Proteomes" id="UP001516662">
    <property type="component" value="Unassembled WGS sequence"/>
</dbReference>
<accession>A0ABR9QKT0</accession>
<sequence length="293" mass="34388">MKETILQSVENKVQAYVGNSRAHLKEADLDLIDRKKELAHSRNAEIVKCRAEGQVISKNKVDDQTYLNYLVHYQFLLNQNERLYLEEVCEERRAIFQGNELINDEEIQKQEEESFHETLERDGSESEDTRGFKYNRLEAVRYAEQWWNSYNPKYKKFEVDCTNYVSQCLHAGGAPMTGYPNRSKGWWMRSNNWSFSWSVAHALRWHLSGAKSGLRGREVSSPEELMLGDIICYDFEGDGRFNHNTIVVAKDENNMPLVNAHTTNSRMRYWEYTDSTAYTPNIKYKFFTIVDDD</sequence>
<dbReference type="EMBL" id="JADCLJ010000021">
    <property type="protein sequence ID" value="MBE4909112.1"/>
    <property type="molecule type" value="Genomic_DNA"/>
</dbReference>
<dbReference type="InterPro" id="IPR024301">
    <property type="entry name" value="Amidase_6"/>
</dbReference>
<name>A0ABR9QKT0_9BACI</name>
<evidence type="ECO:0000259" key="1">
    <source>
        <dbReference type="Pfam" id="PF12671"/>
    </source>
</evidence>
<protein>
    <submittedName>
        <fullName evidence="2">Amidase domain-containing protein</fullName>
    </submittedName>
</protein>
<keyword evidence="3" id="KW-1185">Reference proteome</keyword>
<reference evidence="2 3" key="1">
    <citation type="submission" date="2020-10" db="EMBL/GenBank/DDBJ databases">
        <title>Bacillus sp. HD4P25, an endophyte from a halophyte.</title>
        <authorList>
            <person name="Sun J.-Q."/>
        </authorList>
    </citation>
    <scope>NUCLEOTIDE SEQUENCE [LARGE SCALE GENOMIC DNA]</scope>
    <source>
        <strain evidence="2 3">YIM 93174</strain>
    </source>
</reference>
<feature type="domain" description="Putative amidase" evidence="1">
    <location>
        <begin position="133"/>
        <end position="286"/>
    </location>
</feature>
<dbReference type="PANTHER" id="PTHR40032:SF1">
    <property type="entry name" value="EXPORTED PROTEIN"/>
    <property type="match status" value="1"/>
</dbReference>
<evidence type="ECO:0000313" key="2">
    <source>
        <dbReference type="EMBL" id="MBE4909112.1"/>
    </source>
</evidence>
<comment type="caution">
    <text evidence="2">The sequence shown here is derived from an EMBL/GenBank/DDBJ whole genome shotgun (WGS) entry which is preliminary data.</text>
</comment>
<proteinExistence type="predicted"/>
<dbReference type="Pfam" id="PF12671">
    <property type="entry name" value="Amidase_6"/>
    <property type="match status" value="1"/>
</dbReference>